<proteinExistence type="predicted"/>
<dbReference type="EMBL" id="VYZN01000048">
    <property type="protein sequence ID" value="KAE9528588.1"/>
    <property type="molecule type" value="Genomic_DNA"/>
</dbReference>
<accession>A0A6G0TBF4</accession>
<protein>
    <submittedName>
        <fullName evidence="1">Uncharacterized protein</fullName>
    </submittedName>
</protein>
<name>A0A6G0TBF4_APHGL</name>
<dbReference type="Proteomes" id="UP000475862">
    <property type="component" value="Unassembled WGS sequence"/>
</dbReference>
<dbReference type="AlphaFoldDB" id="A0A6G0TBF4"/>
<evidence type="ECO:0000313" key="1">
    <source>
        <dbReference type="EMBL" id="KAE9528588.1"/>
    </source>
</evidence>
<organism evidence="1 2">
    <name type="scientific">Aphis glycines</name>
    <name type="common">Soybean aphid</name>
    <dbReference type="NCBI Taxonomy" id="307491"/>
    <lineage>
        <taxon>Eukaryota</taxon>
        <taxon>Metazoa</taxon>
        <taxon>Ecdysozoa</taxon>
        <taxon>Arthropoda</taxon>
        <taxon>Hexapoda</taxon>
        <taxon>Insecta</taxon>
        <taxon>Pterygota</taxon>
        <taxon>Neoptera</taxon>
        <taxon>Paraneoptera</taxon>
        <taxon>Hemiptera</taxon>
        <taxon>Sternorrhyncha</taxon>
        <taxon>Aphidomorpha</taxon>
        <taxon>Aphidoidea</taxon>
        <taxon>Aphididae</taxon>
        <taxon>Aphidini</taxon>
        <taxon>Aphis</taxon>
        <taxon>Aphis</taxon>
    </lineage>
</organism>
<feature type="non-terminal residue" evidence="1">
    <location>
        <position position="217"/>
    </location>
</feature>
<sequence>MPRSFYRPHSEWSDECIDFTMKCSRQVSKALLYMVGEKDGLYFNGLNTPTLKLFNNYCKPNLWEIFIYDLYFLNNNKYLKSFEDKSLSLHHFVKILNSKYVFKILPIMMLRFFSIATRKIYKNHSVKFTILSYFKNSKGTLKIENFINNSKKSKYFENVTVYTFFYQTTLIISKSIHDIYFTIGNHHRSLKYSIIISTSYAVHRHKEKTNKKKIHSS</sequence>
<keyword evidence="2" id="KW-1185">Reference proteome</keyword>
<reference evidence="1 2" key="1">
    <citation type="submission" date="2019-08" db="EMBL/GenBank/DDBJ databases">
        <title>The genome of the soybean aphid Biotype 1, its phylome, world population structure and adaptation to the North American continent.</title>
        <authorList>
            <person name="Giordano R."/>
            <person name="Donthu R.K."/>
            <person name="Hernandez A.G."/>
            <person name="Wright C.L."/>
            <person name="Zimin A.V."/>
        </authorList>
    </citation>
    <scope>NUCLEOTIDE SEQUENCE [LARGE SCALE GENOMIC DNA]</scope>
    <source>
        <tissue evidence="1">Whole aphids</tissue>
    </source>
</reference>
<comment type="caution">
    <text evidence="1">The sequence shown here is derived from an EMBL/GenBank/DDBJ whole genome shotgun (WGS) entry which is preliminary data.</text>
</comment>
<evidence type="ECO:0000313" key="2">
    <source>
        <dbReference type="Proteomes" id="UP000475862"/>
    </source>
</evidence>
<gene>
    <name evidence="1" type="ORF">AGLY_012163</name>
</gene>